<sequence>MCVCVCSVCVWVTTPQGPNLLTSSHDVVDDDHNNNAANDDDDDDDDNAAKHDDVVDDDDHSNNAANHGATEPPPSPPARDVGVSPKPVEIRVALDKPSRNRKISRTVTVDAGDDTGKKIRMITRVRSRNKCLRDNDVKGYAVNMNDGGTVVYLGQSRAPPPRARRGRRAAPRARRARARARVTS</sequence>
<gene>
    <name evidence="2" type="ORF">PPROV_000909400</name>
</gene>
<evidence type="ECO:0000313" key="2">
    <source>
        <dbReference type="EMBL" id="GHP10363.1"/>
    </source>
</evidence>
<dbReference type="AlphaFoldDB" id="A0A830HUH8"/>
<comment type="caution">
    <text evidence="2">The sequence shown here is derived from an EMBL/GenBank/DDBJ whole genome shotgun (WGS) entry which is preliminary data.</text>
</comment>
<reference evidence="2" key="1">
    <citation type="submission" date="2020-10" db="EMBL/GenBank/DDBJ databases">
        <title>Unveiling of a novel bifunctional photoreceptor, Dualchrome1, isolated from a cosmopolitan green alga.</title>
        <authorList>
            <person name="Suzuki S."/>
            <person name="Kawachi M."/>
        </authorList>
    </citation>
    <scope>NUCLEOTIDE SEQUENCE</scope>
    <source>
        <strain evidence="2">NIES 2893</strain>
    </source>
</reference>
<name>A0A830HUH8_9CHLO</name>
<dbReference type="Proteomes" id="UP000660262">
    <property type="component" value="Unassembled WGS sequence"/>
</dbReference>
<accession>A0A830HUH8</accession>
<evidence type="ECO:0000313" key="3">
    <source>
        <dbReference type="Proteomes" id="UP000660262"/>
    </source>
</evidence>
<keyword evidence="3" id="KW-1185">Reference proteome</keyword>
<feature type="region of interest" description="Disordered" evidence="1">
    <location>
        <begin position="151"/>
        <end position="184"/>
    </location>
</feature>
<proteinExistence type="predicted"/>
<organism evidence="2 3">
    <name type="scientific">Pycnococcus provasolii</name>
    <dbReference type="NCBI Taxonomy" id="41880"/>
    <lineage>
        <taxon>Eukaryota</taxon>
        <taxon>Viridiplantae</taxon>
        <taxon>Chlorophyta</taxon>
        <taxon>Pseudoscourfieldiophyceae</taxon>
        <taxon>Pseudoscourfieldiales</taxon>
        <taxon>Pycnococcaceae</taxon>
        <taxon>Pycnococcus</taxon>
    </lineage>
</organism>
<feature type="compositionally biased region" description="Basic residues" evidence="1">
    <location>
        <begin position="162"/>
        <end position="184"/>
    </location>
</feature>
<protein>
    <submittedName>
        <fullName evidence="2">Uncharacterized protein</fullName>
    </submittedName>
</protein>
<dbReference type="EMBL" id="BNJQ01000029">
    <property type="protein sequence ID" value="GHP10363.1"/>
    <property type="molecule type" value="Genomic_DNA"/>
</dbReference>
<evidence type="ECO:0000256" key="1">
    <source>
        <dbReference type="SAM" id="MobiDB-lite"/>
    </source>
</evidence>
<feature type="region of interest" description="Disordered" evidence="1">
    <location>
        <begin position="17"/>
        <end position="87"/>
    </location>
</feature>